<dbReference type="Proteomes" id="UP000253529">
    <property type="component" value="Unassembled WGS sequence"/>
</dbReference>
<dbReference type="OrthoDB" id="64208at2"/>
<dbReference type="InterPro" id="IPR011256">
    <property type="entry name" value="Reg_factor_effector_dom_sf"/>
</dbReference>
<dbReference type="Gene3D" id="3.20.80.10">
    <property type="entry name" value="Regulatory factor, effector binding domain"/>
    <property type="match status" value="1"/>
</dbReference>
<comment type="caution">
    <text evidence="1">The sequence shown here is derived from an EMBL/GenBank/DDBJ whole genome shotgun (WGS) entry which is preliminary data.</text>
</comment>
<gene>
    <name evidence="1" type="ORF">DFR50_102166</name>
</gene>
<name>A0A366FSK6_9HYPH</name>
<reference evidence="1 2" key="1">
    <citation type="submission" date="2018-06" db="EMBL/GenBank/DDBJ databases">
        <title>Genomic Encyclopedia of Type Strains, Phase IV (KMG-IV): sequencing the most valuable type-strain genomes for metagenomic binning, comparative biology and taxonomic classification.</title>
        <authorList>
            <person name="Goeker M."/>
        </authorList>
    </citation>
    <scope>NUCLEOTIDE SEQUENCE [LARGE SCALE GENOMIC DNA]</scope>
    <source>
        <strain evidence="1 2">DSM 24875</strain>
    </source>
</reference>
<organism evidence="1 2">
    <name type="scientific">Roseiarcus fermentans</name>
    <dbReference type="NCBI Taxonomy" id="1473586"/>
    <lineage>
        <taxon>Bacteria</taxon>
        <taxon>Pseudomonadati</taxon>
        <taxon>Pseudomonadota</taxon>
        <taxon>Alphaproteobacteria</taxon>
        <taxon>Hyphomicrobiales</taxon>
        <taxon>Roseiarcaceae</taxon>
        <taxon>Roseiarcus</taxon>
    </lineage>
</organism>
<dbReference type="RefSeq" id="WP_113887625.1">
    <property type="nucleotide sequence ID" value="NZ_QNRK01000002.1"/>
</dbReference>
<evidence type="ECO:0000313" key="2">
    <source>
        <dbReference type="Proteomes" id="UP000253529"/>
    </source>
</evidence>
<keyword evidence="2" id="KW-1185">Reference proteome</keyword>
<dbReference type="EMBL" id="QNRK01000002">
    <property type="protein sequence ID" value="RBP17674.1"/>
    <property type="molecule type" value="Genomic_DNA"/>
</dbReference>
<accession>A0A366FSK6</accession>
<sequence length="162" mass="18544">MELIEPPHIVHRLRAVTVGIRVVTPFRGMLAVRDGLMREIRSWLDHHQVDSGPLFMRLHVVDMTGDMDLEVGAIADGDPRDSRLRRGELPAGRYATLTYVDHAYRANAHLIDWARSSGIAFDQQATAAGDAFTCRYEAYLSDERQEKRKTRWRVQLNFKLAD</sequence>
<protein>
    <recommendedName>
        <fullName evidence="3">Effector-binding domain-containing protein</fullName>
    </recommendedName>
</protein>
<dbReference type="AlphaFoldDB" id="A0A366FSK6"/>
<evidence type="ECO:0000313" key="1">
    <source>
        <dbReference type="EMBL" id="RBP17674.1"/>
    </source>
</evidence>
<dbReference type="SUPFAM" id="SSF55136">
    <property type="entry name" value="Probable bacterial effector-binding domain"/>
    <property type="match status" value="1"/>
</dbReference>
<proteinExistence type="predicted"/>
<evidence type="ECO:0008006" key="3">
    <source>
        <dbReference type="Google" id="ProtNLM"/>
    </source>
</evidence>